<proteinExistence type="predicted"/>
<comment type="caution">
    <text evidence="1">The sequence shown here is derived from an EMBL/GenBank/DDBJ whole genome shotgun (WGS) entry which is preliminary data.</text>
</comment>
<organism evidence="1 2">
    <name type="scientific">Claviceps africana</name>
    <dbReference type="NCBI Taxonomy" id="83212"/>
    <lineage>
        <taxon>Eukaryota</taxon>
        <taxon>Fungi</taxon>
        <taxon>Dikarya</taxon>
        <taxon>Ascomycota</taxon>
        <taxon>Pezizomycotina</taxon>
        <taxon>Sordariomycetes</taxon>
        <taxon>Hypocreomycetidae</taxon>
        <taxon>Hypocreales</taxon>
        <taxon>Clavicipitaceae</taxon>
        <taxon>Claviceps</taxon>
    </lineage>
</organism>
<dbReference type="EMBL" id="SRPY01000018">
    <property type="protein sequence ID" value="KAG5930305.1"/>
    <property type="molecule type" value="Genomic_DNA"/>
</dbReference>
<gene>
    <name evidence="1" type="ORF">E4U42_002229</name>
</gene>
<evidence type="ECO:0000313" key="1">
    <source>
        <dbReference type="EMBL" id="KAG5930305.1"/>
    </source>
</evidence>
<dbReference type="Proteomes" id="UP000811619">
    <property type="component" value="Unassembled WGS sequence"/>
</dbReference>
<evidence type="ECO:0000313" key="2">
    <source>
        <dbReference type="Proteomes" id="UP000811619"/>
    </source>
</evidence>
<dbReference type="AlphaFoldDB" id="A0A8K0NPH7"/>
<accession>A0A8K0NPH7</accession>
<protein>
    <submittedName>
        <fullName evidence="1">Uncharacterized protein</fullName>
    </submittedName>
</protein>
<sequence length="64" mass="7384">MSPSGSVSFVRDSVSLTRASLLWLTVRPRYASWMEMGVLDDVPKALGFPRIKFENRQQRQQRSL</sequence>
<name>A0A8K0NPH7_9HYPO</name>
<reference evidence="1" key="1">
    <citation type="journal article" date="2020" name="bioRxiv">
        <title>Whole genome comparisons of ergot fungi reveals the divergence and evolution of species within the genus Claviceps are the result of varying mechanisms driving genome evolution and host range expansion.</title>
        <authorList>
            <person name="Wyka S.A."/>
            <person name="Mondo S.J."/>
            <person name="Liu M."/>
            <person name="Dettman J."/>
            <person name="Nalam V."/>
            <person name="Broders K.D."/>
        </authorList>
    </citation>
    <scope>NUCLEOTIDE SEQUENCE</scope>
    <source>
        <strain evidence="1">CCC 489</strain>
    </source>
</reference>
<keyword evidence="2" id="KW-1185">Reference proteome</keyword>